<proteinExistence type="predicted"/>
<evidence type="ECO:0000313" key="2">
    <source>
        <dbReference type="EMBL" id="KAJ7023442.1"/>
    </source>
</evidence>
<keyword evidence="3" id="KW-1185">Reference proteome</keyword>
<name>A0AAD6SDG4_9AGAR</name>
<comment type="caution">
    <text evidence="2">The sequence shown here is derived from an EMBL/GenBank/DDBJ whole genome shotgun (WGS) entry which is preliminary data.</text>
</comment>
<dbReference type="Proteomes" id="UP001218188">
    <property type="component" value="Unassembled WGS sequence"/>
</dbReference>
<feature type="region of interest" description="Disordered" evidence="1">
    <location>
        <begin position="1"/>
        <end position="49"/>
    </location>
</feature>
<feature type="compositionally biased region" description="Polar residues" evidence="1">
    <location>
        <begin position="9"/>
        <end position="32"/>
    </location>
</feature>
<organism evidence="2 3">
    <name type="scientific">Mycena alexandri</name>
    <dbReference type="NCBI Taxonomy" id="1745969"/>
    <lineage>
        <taxon>Eukaryota</taxon>
        <taxon>Fungi</taxon>
        <taxon>Dikarya</taxon>
        <taxon>Basidiomycota</taxon>
        <taxon>Agaricomycotina</taxon>
        <taxon>Agaricomycetes</taxon>
        <taxon>Agaricomycetidae</taxon>
        <taxon>Agaricales</taxon>
        <taxon>Marasmiineae</taxon>
        <taxon>Mycenaceae</taxon>
        <taxon>Mycena</taxon>
    </lineage>
</organism>
<dbReference type="AlphaFoldDB" id="A0AAD6SDG4"/>
<feature type="compositionally biased region" description="Basic and acidic residues" evidence="1">
    <location>
        <begin position="33"/>
        <end position="43"/>
    </location>
</feature>
<gene>
    <name evidence="2" type="ORF">C8F04DRAFT_1193442</name>
</gene>
<evidence type="ECO:0000313" key="3">
    <source>
        <dbReference type="Proteomes" id="UP001218188"/>
    </source>
</evidence>
<accession>A0AAD6SDG4</accession>
<sequence length="106" mass="11400">MSRGKQKQRSSNTNLMLLSCASSNEHYNTNGNHRQDGSNDERSNVSLLNNRDNRVVPLAVGTAVTEVTLGKDELVGGNCEDCGSSTHRRAYILPALLDAGDGKVVV</sequence>
<evidence type="ECO:0000256" key="1">
    <source>
        <dbReference type="SAM" id="MobiDB-lite"/>
    </source>
</evidence>
<dbReference type="EMBL" id="JARJCM010000188">
    <property type="protein sequence ID" value="KAJ7023442.1"/>
    <property type="molecule type" value="Genomic_DNA"/>
</dbReference>
<dbReference type="PROSITE" id="PS51257">
    <property type="entry name" value="PROKAR_LIPOPROTEIN"/>
    <property type="match status" value="1"/>
</dbReference>
<reference evidence="2" key="1">
    <citation type="submission" date="2023-03" db="EMBL/GenBank/DDBJ databases">
        <title>Massive genome expansion in bonnet fungi (Mycena s.s.) driven by repeated elements and novel gene families across ecological guilds.</title>
        <authorList>
            <consortium name="Lawrence Berkeley National Laboratory"/>
            <person name="Harder C.B."/>
            <person name="Miyauchi S."/>
            <person name="Viragh M."/>
            <person name="Kuo A."/>
            <person name="Thoen E."/>
            <person name="Andreopoulos B."/>
            <person name="Lu D."/>
            <person name="Skrede I."/>
            <person name="Drula E."/>
            <person name="Henrissat B."/>
            <person name="Morin E."/>
            <person name="Kohler A."/>
            <person name="Barry K."/>
            <person name="LaButti K."/>
            <person name="Morin E."/>
            <person name="Salamov A."/>
            <person name="Lipzen A."/>
            <person name="Mereny Z."/>
            <person name="Hegedus B."/>
            <person name="Baldrian P."/>
            <person name="Stursova M."/>
            <person name="Weitz H."/>
            <person name="Taylor A."/>
            <person name="Grigoriev I.V."/>
            <person name="Nagy L.G."/>
            <person name="Martin F."/>
            <person name="Kauserud H."/>
        </authorList>
    </citation>
    <scope>NUCLEOTIDE SEQUENCE</scope>
    <source>
        <strain evidence="2">CBHHK200</strain>
    </source>
</reference>
<protein>
    <submittedName>
        <fullName evidence="2">Uncharacterized protein</fullName>
    </submittedName>
</protein>